<dbReference type="Pfam" id="PF08281">
    <property type="entry name" value="Sigma70_r4_2"/>
    <property type="match status" value="1"/>
</dbReference>
<accession>A0ABZ0W3H0</accession>
<dbReference type="NCBIfam" id="TIGR02937">
    <property type="entry name" value="sigma70-ECF"/>
    <property type="match status" value="1"/>
</dbReference>
<dbReference type="EMBL" id="CP139960">
    <property type="protein sequence ID" value="WQD37666.1"/>
    <property type="molecule type" value="Genomic_DNA"/>
</dbReference>
<dbReference type="CDD" id="cd06171">
    <property type="entry name" value="Sigma70_r4"/>
    <property type="match status" value="1"/>
</dbReference>
<dbReference type="RefSeq" id="WP_245957754.1">
    <property type="nucleotide sequence ID" value="NZ_CP139960.1"/>
</dbReference>
<organism evidence="7 8">
    <name type="scientific">Niabella yanshanensis</name>
    <dbReference type="NCBI Taxonomy" id="577386"/>
    <lineage>
        <taxon>Bacteria</taxon>
        <taxon>Pseudomonadati</taxon>
        <taxon>Bacteroidota</taxon>
        <taxon>Chitinophagia</taxon>
        <taxon>Chitinophagales</taxon>
        <taxon>Chitinophagaceae</taxon>
        <taxon>Niabella</taxon>
    </lineage>
</organism>
<gene>
    <name evidence="7" type="ORF">U0035_18505</name>
</gene>
<reference evidence="7 8" key="1">
    <citation type="submission" date="2023-12" db="EMBL/GenBank/DDBJ databases">
        <title>Genome sequencing and assembly of bacterial species from a model synthetic community.</title>
        <authorList>
            <person name="Hogle S.L."/>
        </authorList>
    </citation>
    <scope>NUCLEOTIDE SEQUENCE [LARGE SCALE GENOMIC DNA]</scope>
    <source>
        <strain evidence="7 8">HAMBI_3031</strain>
    </source>
</reference>
<dbReference type="Proteomes" id="UP001325680">
    <property type="component" value="Chromosome"/>
</dbReference>
<feature type="domain" description="RNA polymerase sigma-70 region 2" evidence="5">
    <location>
        <begin position="27"/>
        <end position="95"/>
    </location>
</feature>
<keyword evidence="2" id="KW-0805">Transcription regulation</keyword>
<evidence type="ECO:0000256" key="4">
    <source>
        <dbReference type="ARBA" id="ARBA00023163"/>
    </source>
</evidence>
<evidence type="ECO:0000313" key="7">
    <source>
        <dbReference type="EMBL" id="WQD37666.1"/>
    </source>
</evidence>
<dbReference type="Pfam" id="PF04542">
    <property type="entry name" value="Sigma70_r2"/>
    <property type="match status" value="1"/>
</dbReference>
<dbReference type="SUPFAM" id="SSF88946">
    <property type="entry name" value="Sigma2 domain of RNA polymerase sigma factors"/>
    <property type="match status" value="1"/>
</dbReference>
<protein>
    <submittedName>
        <fullName evidence="7">Sigma-70 family RNA polymerase sigma factor</fullName>
    </submittedName>
</protein>
<dbReference type="SUPFAM" id="SSF88659">
    <property type="entry name" value="Sigma3 and sigma4 domains of RNA polymerase sigma factors"/>
    <property type="match status" value="1"/>
</dbReference>
<evidence type="ECO:0000259" key="5">
    <source>
        <dbReference type="Pfam" id="PF04542"/>
    </source>
</evidence>
<dbReference type="InterPro" id="IPR013325">
    <property type="entry name" value="RNA_pol_sigma_r2"/>
</dbReference>
<evidence type="ECO:0000259" key="6">
    <source>
        <dbReference type="Pfam" id="PF08281"/>
    </source>
</evidence>
<dbReference type="Gene3D" id="1.10.1740.10">
    <property type="match status" value="1"/>
</dbReference>
<dbReference type="InterPro" id="IPR007627">
    <property type="entry name" value="RNA_pol_sigma70_r2"/>
</dbReference>
<proteinExistence type="inferred from homology"/>
<sequence length="181" mass="20751">MKAIQKYTEQELVALLKQRDANAFSYLYDNYAAALNSIVRSFIPDEQLANSVLQDSFVKIWNQASTFDSIRGRLFTWMSSIVRNTAIDTLRSKDWKNSRQNVELTDRNNEIAADNLLNIDAIGLRKVVNSLREEYKTVVEMCYFDGFTQNDIAETTGIPLGTVKTRLRKALIELRSRISNT</sequence>
<dbReference type="PANTHER" id="PTHR43133:SF62">
    <property type="entry name" value="RNA POLYMERASE SIGMA FACTOR SIGZ"/>
    <property type="match status" value="1"/>
</dbReference>
<dbReference type="InterPro" id="IPR039425">
    <property type="entry name" value="RNA_pol_sigma-70-like"/>
</dbReference>
<dbReference type="InterPro" id="IPR013324">
    <property type="entry name" value="RNA_pol_sigma_r3/r4-like"/>
</dbReference>
<dbReference type="PANTHER" id="PTHR43133">
    <property type="entry name" value="RNA POLYMERASE ECF-TYPE SIGMA FACTO"/>
    <property type="match status" value="1"/>
</dbReference>
<keyword evidence="4" id="KW-0804">Transcription</keyword>
<keyword evidence="8" id="KW-1185">Reference proteome</keyword>
<comment type="similarity">
    <text evidence="1">Belongs to the sigma-70 factor family. ECF subfamily.</text>
</comment>
<keyword evidence="3" id="KW-0731">Sigma factor</keyword>
<evidence type="ECO:0000256" key="1">
    <source>
        <dbReference type="ARBA" id="ARBA00010641"/>
    </source>
</evidence>
<evidence type="ECO:0000256" key="2">
    <source>
        <dbReference type="ARBA" id="ARBA00023015"/>
    </source>
</evidence>
<dbReference type="InterPro" id="IPR014284">
    <property type="entry name" value="RNA_pol_sigma-70_dom"/>
</dbReference>
<feature type="domain" description="RNA polymerase sigma factor 70 region 4 type 2" evidence="6">
    <location>
        <begin position="124"/>
        <end position="172"/>
    </location>
</feature>
<dbReference type="Gene3D" id="1.10.10.10">
    <property type="entry name" value="Winged helix-like DNA-binding domain superfamily/Winged helix DNA-binding domain"/>
    <property type="match status" value="1"/>
</dbReference>
<dbReference type="InterPro" id="IPR013249">
    <property type="entry name" value="RNA_pol_sigma70_r4_t2"/>
</dbReference>
<name>A0ABZ0W3H0_9BACT</name>
<evidence type="ECO:0000256" key="3">
    <source>
        <dbReference type="ARBA" id="ARBA00023082"/>
    </source>
</evidence>
<dbReference type="InterPro" id="IPR036388">
    <property type="entry name" value="WH-like_DNA-bd_sf"/>
</dbReference>
<evidence type="ECO:0000313" key="8">
    <source>
        <dbReference type="Proteomes" id="UP001325680"/>
    </source>
</evidence>